<evidence type="ECO:0000256" key="2">
    <source>
        <dbReference type="ARBA" id="ARBA00010581"/>
    </source>
</evidence>
<keyword evidence="3" id="KW-1003">Cell membrane</keyword>
<feature type="transmembrane region" description="Helical" evidence="8">
    <location>
        <begin position="174"/>
        <end position="192"/>
    </location>
</feature>
<dbReference type="InterPro" id="IPR035973">
    <property type="entry name" value="Cyt_c_oxidase_su3-like_sf"/>
</dbReference>
<keyword evidence="4 7" id="KW-0812">Transmembrane</keyword>
<feature type="transmembrane region" description="Helical" evidence="8">
    <location>
        <begin position="128"/>
        <end position="153"/>
    </location>
</feature>
<evidence type="ECO:0000256" key="7">
    <source>
        <dbReference type="RuleBase" id="RU003376"/>
    </source>
</evidence>
<feature type="transmembrane region" description="Helical" evidence="8">
    <location>
        <begin position="20"/>
        <end position="41"/>
    </location>
</feature>
<dbReference type="InterPro" id="IPR000298">
    <property type="entry name" value="Cyt_c_oxidase-like_su3"/>
</dbReference>
<dbReference type="RefSeq" id="WP_147138203.1">
    <property type="nucleotide sequence ID" value="NZ_VOSC01000033.1"/>
</dbReference>
<dbReference type="PROSITE" id="PS50253">
    <property type="entry name" value="COX3"/>
    <property type="match status" value="1"/>
</dbReference>
<dbReference type="PANTHER" id="PTHR11403">
    <property type="entry name" value="CYTOCHROME C OXIDASE SUBUNIT III"/>
    <property type="match status" value="1"/>
</dbReference>
<evidence type="ECO:0000256" key="5">
    <source>
        <dbReference type="ARBA" id="ARBA00022989"/>
    </source>
</evidence>
<dbReference type="GO" id="GO:0019646">
    <property type="term" value="P:aerobic electron transport chain"/>
    <property type="evidence" value="ECO:0007669"/>
    <property type="project" value="InterPro"/>
</dbReference>
<reference evidence="11" key="1">
    <citation type="submission" date="2019-08" db="EMBL/GenBank/DDBJ databases">
        <title>Seonamhaeicola sediminis sp. nov., isolated from marine sediment.</title>
        <authorList>
            <person name="Cao W.R."/>
        </authorList>
    </citation>
    <scope>NUCLEOTIDE SEQUENCE [LARGE SCALE GENOMIC DNA]</scope>
    <source>
        <strain evidence="11">Gy8</strain>
    </source>
</reference>
<dbReference type="InterPro" id="IPR024791">
    <property type="entry name" value="Cyt_c/ubiquinol_Oxase_su3"/>
</dbReference>
<evidence type="ECO:0000256" key="1">
    <source>
        <dbReference type="ARBA" id="ARBA00004651"/>
    </source>
</evidence>
<evidence type="ECO:0000256" key="3">
    <source>
        <dbReference type="ARBA" id="ARBA00022475"/>
    </source>
</evidence>
<dbReference type="PANTHER" id="PTHR11403:SF2">
    <property type="entry name" value="CYTOCHROME BO(3) UBIQUINOL OXIDASE SUBUNIT 3"/>
    <property type="match status" value="1"/>
</dbReference>
<dbReference type="GO" id="GO:0004129">
    <property type="term" value="F:cytochrome-c oxidase activity"/>
    <property type="evidence" value="ECO:0007669"/>
    <property type="project" value="InterPro"/>
</dbReference>
<protein>
    <submittedName>
        <fullName evidence="10">Heme-copper oxidase subunit III</fullName>
    </submittedName>
</protein>
<evidence type="ECO:0000313" key="10">
    <source>
        <dbReference type="EMBL" id="TXE06361.1"/>
    </source>
</evidence>
<comment type="similarity">
    <text evidence="2 7">Belongs to the cytochrome c oxidase subunit 3 family.</text>
</comment>
<evidence type="ECO:0000256" key="4">
    <source>
        <dbReference type="ARBA" id="ARBA00022692"/>
    </source>
</evidence>
<keyword evidence="6 8" id="KW-0472">Membrane</keyword>
<name>A0A5C7AD30_9FLAO</name>
<feature type="transmembrane region" description="Helical" evidence="8">
    <location>
        <begin position="85"/>
        <end position="108"/>
    </location>
</feature>
<feature type="transmembrane region" description="Helical" evidence="8">
    <location>
        <begin position="53"/>
        <end position="73"/>
    </location>
</feature>
<gene>
    <name evidence="10" type="ORF">FUA26_15445</name>
</gene>
<accession>A0A5C7AD30</accession>
<dbReference type="Gene3D" id="1.20.120.80">
    <property type="entry name" value="Cytochrome c oxidase, subunit III, four-helix bundle"/>
    <property type="match status" value="1"/>
</dbReference>
<dbReference type="SUPFAM" id="SSF81452">
    <property type="entry name" value="Cytochrome c oxidase subunit III-like"/>
    <property type="match status" value="1"/>
</dbReference>
<comment type="subcellular location">
    <subcellularLocation>
        <location evidence="1 7">Cell membrane</location>
        <topology evidence="1 7">Multi-pass membrane protein</topology>
    </subcellularLocation>
</comment>
<keyword evidence="11" id="KW-1185">Reference proteome</keyword>
<evidence type="ECO:0000256" key="6">
    <source>
        <dbReference type="ARBA" id="ARBA00023136"/>
    </source>
</evidence>
<feature type="domain" description="Heme-copper oxidase subunit III family profile" evidence="9">
    <location>
        <begin position="1"/>
        <end position="193"/>
    </location>
</feature>
<sequence>MDLTQGTAKQKNERAKKMMLWFGIISLIMSFMGWTSAFIVSSSRPDWLKDFQLPNAFIISTALIIISSLTFILAKKALKQNNRALTTILLLATLILGVAFVFFQFKAFQQIINLGYNFTGPTSNVTMSYIYLIAVMHILHVAAGLISVIVVIYNHFKQKYTQENMLGFELSATFWHFVDILWVYLLLFLYFVG</sequence>
<dbReference type="InterPro" id="IPR013833">
    <property type="entry name" value="Cyt_c_oxidase_su3_a-hlx"/>
</dbReference>
<evidence type="ECO:0000313" key="11">
    <source>
        <dbReference type="Proteomes" id="UP000321790"/>
    </source>
</evidence>
<dbReference type="EMBL" id="VOSC01000033">
    <property type="protein sequence ID" value="TXE06361.1"/>
    <property type="molecule type" value="Genomic_DNA"/>
</dbReference>
<dbReference type="Proteomes" id="UP000321790">
    <property type="component" value="Unassembled WGS sequence"/>
</dbReference>
<comment type="caution">
    <text evidence="10">The sequence shown here is derived from an EMBL/GenBank/DDBJ whole genome shotgun (WGS) entry which is preliminary data.</text>
</comment>
<organism evidence="10 11">
    <name type="scientific">Seonamhaeicola algicola</name>
    <dbReference type="NCBI Taxonomy" id="1719036"/>
    <lineage>
        <taxon>Bacteria</taxon>
        <taxon>Pseudomonadati</taxon>
        <taxon>Bacteroidota</taxon>
        <taxon>Flavobacteriia</taxon>
        <taxon>Flavobacteriales</taxon>
        <taxon>Flavobacteriaceae</taxon>
    </lineage>
</organism>
<dbReference type="Pfam" id="PF00510">
    <property type="entry name" value="COX3"/>
    <property type="match status" value="1"/>
</dbReference>
<proteinExistence type="inferred from homology"/>
<evidence type="ECO:0000256" key="8">
    <source>
        <dbReference type="SAM" id="Phobius"/>
    </source>
</evidence>
<keyword evidence="5 8" id="KW-1133">Transmembrane helix</keyword>
<dbReference type="OrthoDB" id="679789at2"/>
<dbReference type="AlphaFoldDB" id="A0A5C7AD30"/>
<evidence type="ECO:0000259" key="9">
    <source>
        <dbReference type="PROSITE" id="PS50253"/>
    </source>
</evidence>
<dbReference type="GO" id="GO:0005886">
    <property type="term" value="C:plasma membrane"/>
    <property type="evidence" value="ECO:0007669"/>
    <property type="project" value="UniProtKB-SubCell"/>
</dbReference>